<sequence length="119" mass="13784">MENQSCVLILKSVANNTDVYRLKIGWKLRFTCESVLTTKNVRLFCDHLKSPDIQKLPVTQEHYEELKWQLNDLNFQGYELITEEIVIILLGFIISITVQLRAAAKMIALDQGIFLLILF</sequence>
<accession>A0A7J7IY36</accession>
<dbReference type="EMBL" id="VXIV02003273">
    <property type="protein sequence ID" value="KAF6018829.1"/>
    <property type="molecule type" value="Genomic_DNA"/>
</dbReference>
<name>A0A7J7IY36_BUGNE</name>
<evidence type="ECO:0000313" key="1">
    <source>
        <dbReference type="EMBL" id="KAF6018829.1"/>
    </source>
</evidence>
<gene>
    <name evidence="1" type="ORF">EB796_022878</name>
</gene>
<reference evidence="1" key="1">
    <citation type="submission" date="2020-06" db="EMBL/GenBank/DDBJ databases">
        <title>Draft genome of Bugula neritina, a colonial animal packing powerful symbionts and potential medicines.</title>
        <authorList>
            <person name="Rayko M."/>
        </authorList>
    </citation>
    <scope>NUCLEOTIDE SEQUENCE [LARGE SCALE GENOMIC DNA]</scope>
    <source>
        <strain evidence="1">Kwan_BN1</strain>
    </source>
</reference>
<protein>
    <submittedName>
        <fullName evidence="1">Uncharacterized protein</fullName>
    </submittedName>
</protein>
<keyword evidence="2" id="KW-1185">Reference proteome</keyword>
<dbReference type="Proteomes" id="UP000593567">
    <property type="component" value="Unassembled WGS sequence"/>
</dbReference>
<comment type="caution">
    <text evidence="1">The sequence shown here is derived from an EMBL/GenBank/DDBJ whole genome shotgun (WGS) entry which is preliminary data.</text>
</comment>
<organism evidence="1 2">
    <name type="scientific">Bugula neritina</name>
    <name type="common">Brown bryozoan</name>
    <name type="synonym">Sertularia neritina</name>
    <dbReference type="NCBI Taxonomy" id="10212"/>
    <lineage>
        <taxon>Eukaryota</taxon>
        <taxon>Metazoa</taxon>
        <taxon>Spiralia</taxon>
        <taxon>Lophotrochozoa</taxon>
        <taxon>Bryozoa</taxon>
        <taxon>Gymnolaemata</taxon>
        <taxon>Cheilostomatida</taxon>
        <taxon>Flustrina</taxon>
        <taxon>Buguloidea</taxon>
        <taxon>Bugulidae</taxon>
        <taxon>Bugula</taxon>
    </lineage>
</organism>
<dbReference type="AlphaFoldDB" id="A0A7J7IY36"/>
<evidence type="ECO:0000313" key="2">
    <source>
        <dbReference type="Proteomes" id="UP000593567"/>
    </source>
</evidence>
<proteinExistence type="predicted"/>